<dbReference type="Pfam" id="PF05147">
    <property type="entry name" value="LANC_like"/>
    <property type="match status" value="1"/>
</dbReference>
<dbReference type="SUPFAM" id="SSF158745">
    <property type="entry name" value="LanC-like"/>
    <property type="match status" value="1"/>
</dbReference>
<dbReference type="CDD" id="cd04793">
    <property type="entry name" value="LanC"/>
    <property type="match status" value="1"/>
</dbReference>
<organism evidence="1 2">
    <name type="scientific">Pelomonas dachongensis</name>
    <dbReference type="NCBI Taxonomy" id="3299029"/>
    <lineage>
        <taxon>Bacteria</taxon>
        <taxon>Pseudomonadati</taxon>
        <taxon>Pseudomonadota</taxon>
        <taxon>Betaproteobacteria</taxon>
        <taxon>Burkholderiales</taxon>
        <taxon>Sphaerotilaceae</taxon>
        <taxon>Roseateles</taxon>
    </lineage>
</organism>
<dbReference type="RefSeq" id="WP_394473370.1">
    <property type="nucleotide sequence ID" value="NZ_JBIGHY010000021.1"/>
</dbReference>
<name>A0ABW7EUX5_9BURK</name>
<dbReference type="EMBL" id="JBIGHY010000021">
    <property type="protein sequence ID" value="MFG6417312.1"/>
    <property type="molecule type" value="Genomic_DNA"/>
</dbReference>
<dbReference type="Gene3D" id="1.50.10.20">
    <property type="match status" value="1"/>
</dbReference>
<dbReference type="Proteomes" id="UP001606300">
    <property type="component" value="Unassembled WGS sequence"/>
</dbReference>
<dbReference type="PRINTS" id="PR01955">
    <property type="entry name" value="LANCFRANKIA"/>
</dbReference>
<dbReference type="SMART" id="SM01260">
    <property type="entry name" value="LANC_like"/>
    <property type="match status" value="1"/>
</dbReference>
<dbReference type="InterPro" id="IPR033889">
    <property type="entry name" value="LanC"/>
</dbReference>
<accession>A0ABW7EUX5</accession>
<dbReference type="PRINTS" id="PR01950">
    <property type="entry name" value="LANCSUPER"/>
</dbReference>
<proteinExistence type="predicted"/>
<reference evidence="1 2" key="1">
    <citation type="submission" date="2024-09" db="EMBL/GenBank/DDBJ databases">
        <title>Novel species of the genus Pelomonas and Roseateles isolated from streams.</title>
        <authorList>
            <person name="Lu H."/>
        </authorList>
    </citation>
    <scope>NUCLEOTIDE SEQUENCE [LARGE SCALE GENOMIC DNA]</scope>
    <source>
        <strain evidence="1 2">DC23W</strain>
    </source>
</reference>
<keyword evidence="2" id="KW-1185">Reference proteome</keyword>
<gene>
    <name evidence="1" type="ORF">ACG02S_25800</name>
</gene>
<protein>
    <submittedName>
        <fullName evidence="1">Lanthionine synthetase C family protein</fullName>
    </submittedName>
</protein>
<evidence type="ECO:0000313" key="2">
    <source>
        <dbReference type="Proteomes" id="UP001606300"/>
    </source>
</evidence>
<comment type="caution">
    <text evidence="1">The sequence shown here is derived from an EMBL/GenBank/DDBJ whole genome shotgun (WGS) entry which is preliminary data.</text>
</comment>
<sequence>METFNAARSSFDGLVDGLASEPGDVDISLASGMGGALLYRLFVASDAQADQGLMHGLASYFKRVANSRSFTAGLYGGTTGCAFTIEMCARRVPEIRPGVEKYLDTVDGMLIDYLDSYGHRMHFDLVSGFVGMGVYALLRTEHGRPDLMMRVIDVLQSRAEHVDVGATWRTSPTFYGMGSSAEKEPLGNFNLGVAHGVPGVICLLAELVDQKVRVDELRPLLQASIHWLLSSKLRRATGRTQYPHIYGESSPSRLAWCYGDVGIGWALLKAGLALDSPELLAEAKSALLSSFDATALYSGVKDSSLCHGSAGLCLMLHRANRLVPDPDFEEALRYWYDELHIQIARDGNKTLPERGGDMVTRIGPLSGFSGVALAIHDMEGTVVGDWSRWLLI</sequence>
<evidence type="ECO:0000313" key="1">
    <source>
        <dbReference type="EMBL" id="MFG6417312.1"/>
    </source>
</evidence>
<dbReference type="InterPro" id="IPR007822">
    <property type="entry name" value="LANC-like"/>
</dbReference>